<keyword evidence="3" id="KW-1185">Reference proteome</keyword>
<keyword evidence="1" id="KW-0812">Transmembrane</keyword>
<keyword evidence="1" id="KW-1133">Transmembrane helix</keyword>
<comment type="caution">
    <text evidence="2">The sequence shown here is derived from an EMBL/GenBank/DDBJ whole genome shotgun (WGS) entry which is preliminary data.</text>
</comment>
<dbReference type="Proteomes" id="UP001396898">
    <property type="component" value="Unassembled WGS sequence"/>
</dbReference>
<dbReference type="EMBL" id="JAQQWI010000015">
    <property type="protein sequence ID" value="KAK8012761.1"/>
    <property type="molecule type" value="Genomic_DNA"/>
</dbReference>
<evidence type="ECO:0000313" key="2">
    <source>
        <dbReference type="EMBL" id="KAK8012761.1"/>
    </source>
</evidence>
<sequence length="62" mass="6900">MLLSTSIAAYEDKGPISGWLEWEVFANLLFLALDLGLFGSLGWQLFQLLRACDTMVFIEASS</sequence>
<evidence type="ECO:0000256" key="1">
    <source>
        <dbReference type="SAM" id="Phobius"/>
    </source>
</evidence>
<feature type="transmembrane region" description="Helical" evidence="1">
    <location>
        <begin position="24"/>
        <end position="46"/>
    </location>
</feature>
<gene>
    <name evidence="2" type="ORF">PG991_010136</name>
</gene>
<accession>A0ABR1RHK9</accession>
<reference evidence="2 3" key="1">
    <citation type="submission" date="2023-01" db="EMBL/GenBank/DDBJ databases">
        <title>Analysis of 21 Apiospora genomes using comparative genomics revels a genus with tremendous synthesis potential of carbohydrate active enzymes and secondary metabolites.</title>
        <authorList>
            <person name="Sorensen T."/>
        </authorList>
    </citation>
    <scope>NUCLEOTIDE SEQUENCE [LARGE SCALE GENOMIC DNA]</scope>
    <source>
        <strain evidence="2 3">CBS 20057</strain>
    </source>
</reference>
<evidence type="ECO:0000313" key="3">
    <source>
        <dbReference type="Proteomes" id="UP001396898"/>
    </source>
</evidence>
<keyword evidence="1" id="KW-0472">Membrane</keyword>
<name>A0ABR1RHK9_9PEZI</name>
<proteinExistence type="predicted"/>
<protein>
    <submittedName>
        <fullName evidence="2">Uncharacterized protein</fullName>
    </submittedName>
</protein>
<organism evidence="2 3">
    <name type="scientific">Apiospora marii</name>
    <dbReference type="NCBI Taxonomy" id="335849"/>
    <lineage>
        <taxon>Eukaryota</taxon>
        <taxon>Fungi</taxon>
        <taxon>Dikarya</taxon>
        <taxon>Ascomycota</taxon>
        <taxon>Pezizomycotina</taxon>
        <taxon>Sordariomycetes</taxon>
        <taxon>Xylariomycetidae</taxon>
        <taxon>Amphisphaeriales</taxon>
        <taxon>Apiosporaceae</taxon>
        <taxon>Apiospora</taxon>
    </lineage>
</organism>